<accession>A0A3S9SUR6</accession>
<dbReference type="SUPFAM" id="SSF51905">
    <property type="entry name" value="FAD/NAD(P)-binding domain"/>
    <property type="match status" value="1"/>
</dbReference>
<dbReference type="PANTHER" id="PTHR43106">
    <property type="entry name" value="DEHYDROGENASE-RELATED"/>
    <property type="match status" value="1"/>
</dbReference>
<organism evidence="2 3">
    <name type="scientific">Anoxybacter fermentans</name>
    <dbReference type="NCBI Taxonomy" id="1323375"/>
    <lineage>
        <taxon>Bacteria</taxon>
        <taxon>Bacillati</taxon>
        <taxon>Bacillota</taxon>
        <taxon>Clostridia</taxon>
        <taxon>Halanaerobiales</taxon>
        <taxon>Anoxybacter</taxon>
    </lineage>
</organism>
<evidence type="ECO:0000259" key="1">
    <source>
        <dbReference type="Pfam" id="PF21688"/>
    </source>
</evidence>
<evidence type="ECO:0000313" key="3">
    <source>
        <dbReference type="Proteomes" id="UP000267250"/>
    </source>
</evidence>
<reference evidence="2 3" key="1">
    <citation type="submission" date="2016-07" db="EMBL/GenBank/DDBJ databases">
        <title>Genome and transcriptome analysis of iron-reducing fermentative bacteria Anoxybacter fermentans.</title>
        <authorList>
            <person name="Zeng X."/>
            <person name="Shao Z."/>
        </authorList>
    </citation>
    <scope>NUCLEOTIDE SEQUENCE [LARGE SCALE GENOMIC DNA]</scope>
    <source>
        <strain evidence="2 3">DY22613</strain>
    </source>
</reference>
<dbReference type="PIRSF" id="PIRSF038984">
    <property type="entry name" value="FAD_binding_protein"/>
    <property type="match status" value="1"/>
</dbReference>
<feature type="domain" description="FAD-dependent protein C-terminal" evidence="1">
    <location>
        <begin position="260"/>
        <end position="412"/>
    </location>
</feature>
<dbReference type="AlphaFoldDB" id="A0A3S9SUR6"/>
<name>A0A3S9SUR6_9FIRM</name>
<sequence>MVKKKNYDVIIVGAGPAGIFTALELVKSGKKLDILMLEKGRSLKERDCPMKSRNINCIKCPSCAVVSGWGGAGAFSDGKLTLSTEIGGHMPEYIGKEKLAEYIKKADDIYLQFGARDKIYGISPEKAEEIADRAIMANLKFIPARLRHLGTGYSKVVLQGMMDYLIENGVEVVLGQRVVELLAENGRIKGVKLKDGTILESRYVTVAPGRENAEWLSKEAARLGIDMAINPVDIGVRVELPAAIMKNLTDEIYESKLVFYSKKFEDKVRTFCMCPNGEVVQENNQGLITVNGHTHSHIKTKNTNFALLVSKTFTEPFKEPITYGRYIASLANMIGGGVIVQKLGDLLSGRRSTEDRIQRGLVEPTLKDATPGDLSLVFPHRFLEAIVEMLEALDKLSPGVYNRDTLLYGVEVKFYSSRLKVNNNLETQIENLYTGGDGAGITRGLMQASVSGMVIADDIVRKES</sequence>
<evidence type="ECO:0000313" key="2">
    <source>
        <dbReference type="EMBL" id="AZR72053.1"/>
    </source>
</evidence>
<dbReference type="InterPro" id="IPR049516">
    <property type="entry name" value="FAD-depend_C"/>
</dbReference>
<dbReference type="InterPro" id="IPR028348">
    <property type="entry name" value="FAD-binding_protein"/>
</dbReference>
<protein>
    <submittedName>
        <fullName evidence="2">FAD-dependent oxidoreductase</fullName>
    </submittedName>
</protein>
<dbReference type="PANTHER" id="PTHR43106:SF1">
    <property type="entry name" value="DEHYDROGENASE-RELATED"/>
    <property type="match status" value="1"/>
</dbReference>
<keyword evidence="3" id="KW-1185">Reference proteome</keyword>
<proteinExistence type="predicted"/>
<dbReference type="Gene3D" id="3.50.50.60">
    <property type="entry name" value="FAD/NAD(P)-binding domain"/>
    <property type="match status" value="2"/>
</dbReference>
<gene>
    <name evidence="2" type="ORF">BBF96_00775</name>
</gene>
<dbReference type="Proteomes" id="UP000267250">
    <property type="component" value="Chromosome"/>
</dbReference>
<dbReference type="PRINTS" id="PR00368">
    <property type="entry name" value="FADPNR"/>
</dbReference>
<dbReference type="RefSeq" id="WP_127015379.1">
    <property type="nucleotide sequence ID" value="NZ_CP016379.1"/>
</dbReference>
<dbReference type="InterPro" id="IPR036188">
    <property type="entry name" value="FAD/NAD-bd_sf"/>
</dbReference>
<dbReference type="Pfam" id="PF21688">
    <property type="entry name" value="FAD-depend_C"/>
    <property type="match status" value="1"/>
</dbReference>
<dbReference type="EMBL" id="CP016379">
    <property type="protein sequence ID" value="AZR72053.1"/>
    <property type="molecule type" value="Genomic_DNA"/>
</dbReference>
<dbReference type="OrthoDB" id="9762921at2"/>
<dbReference type="KEGG" id="aft:BBF96_00775"/>